<name>A0ABP9AHB3_9ACTN</name>
<dbReference type="Pfam" id="PF22564">
    <property type="entry name" value="HAAS"/>
    <property type="match status" value="1"/>
</dbReference>
<feature type="transmembrane region" description="Helical" evidence="1">
    <location>
        <begin position="86"/>
        <end position="105"/>
    </location>
</feature>
<keyword evidence="3" id="KW-1185">Reference proteome</keyword>
<evidence type="ECO:0000313" key="2">
    <source>
        <dbReference type="EMBL" id="GAA4781377.1"/>
    </source>
</evidence>
<feature type="transmembrane region" description="Helical" evidence="1">
    <location>
        <begin position="248"/>
        <end position="267"/>
    </location>
</feature>
<organism evidence="2 3">
    <name type="scientific">Streptomyces sanyensis</name>
    <dbReference type="NCBI Taxonomy" id="568869"/>
    <lineage>
        <taxon>Bacteria</taxon>
        <taxon>Bacillati</taxon>
        <taxon>Actinomycetota</taxon>
        <taxon>Actinomycetes</taxon>
        <taxon>Kitasatosporales</taxon>
        <taxon>Streptomycetaceae</taxon>
        <taxon>Streptomyces</taxon>
    </lineage>
</organism>
<evidence type="ECO:0000313" key="3">
    <source>
        <dbReference type="Proteomes" id="UP001501147"/>
    </source>
</evidence>
<feature type="transmembrane region" description="Helical" evidence="1">
    <location>
        <begin position="117"/>
        <end position="142"/>
    </location>
</feature>
<feature type="transmembrane region" description="Helical" evidence="1">
    <location>
        <begin position="175"/>
        <end position="194"/>
    </location>
</feature>
<sequence length="315" mass="33804">MSTSTLTERYVHEVVRRLPADQRQDIAQELRATIADTVDGRAGADPRAAEREVLIELGDPVRYAARYTDRPAAFIGPDLYPSYIRLLRPLMAGLLPAVAVVLTVLDLLDGRGVGQALATGAGTLFSFGAQLFAAVTLLYAAADRMRRPRGMLASAATWSPEDLPEVRHGERTGTAAASLAAAAHVVLIALVFWQHTARPYRLGDGTPVEVLDPALWSGWIWPVLGGLAALAAVGVARVAAGGWTLRLAAWYTAAQALFSLPLAWVLHRQLLLNPEFLADATALWDSPDPVYDGLALLVLLGAAIGVFTAFRDARR</sequence>
<feature type="transmembrane region" description="Helical" evidence="1">
    <location>
        <begin position="214"/>
        <end position="236"/>
    </location>
</feature>
<keyword evidence="1" id="KW-0472">Membrane</keyword>
<evidence type="ECO:0000256" key="1">
    <source>
        <dbReference type="SAM" id="Phobius"/>
    </source>
</evidence>
<feature type="transmembrane region" description="Helical" evidence="1">
    <location>
        <begin position="293"/>
        <end position="310"/>
    </location>
</feature>
<gene>
    <name evidence="2" type="ORF">GCM10023329_33610</name>
</gene>
<proteinExistence type="predicted"/>
<dbReference type="EMBL" id="BAABJV010000008">
    <property type="protein sequence ID" value="GAA4781377.1"/>
    <property type="molecule type" value="Genomic_DNA"/>
</dbReference>
<dbReference type="Proteomes" id="UP001501147">
    <property type="component" value="Unassembled WGS sequence"/>
</dbReference>
<keyword evidence="1" id="KW-0812">Transmembrane</keyword>
<protein>
    <submittedName>
        <fullName evidence="2">Uncharacterized protein</fullName>
    </submittedName>
</protein>
<keyword evidence="1" id="KW-1133">Transmembrane helix</keyword>
<comment type="caution">
    <text evidence="2">The sequence shown here is derived from an EMBL/GenBank/DDBJ whole genome shotgun (WGS) entry which is preliminary data.</text>
</comment>
<dbReference type="RefSeq" id="WP_345614269.1">
    <property type="nucleotide sequence ID" value="NZ_BAABJV010000008.1"/>
</dbReference>
<accession>A0ABP9AHB3</accession>
<reference evidence="3" key="1">
    <citation type="journal article" date="2019" name="Int. J. Syst. Evol. Microbiol.">
        <title>The Global Catalogue of Microorganisms (GCM) 10K type strain sequencing project: providing services to taxonomists for standard genome sequencing and annotation.</title>
        <authorList>
            <consortium name="The Broad Institute Genomics Platform"/>
            <consortium name="The Broad Institute Genome Sequencing Center for Infectious Disease"/>
            <person name="Wu L."/>
            <person name="Ma J."/>
        </authorList>
    </citation>
    <scope>NUCLEOTIDE SEQUENCE [LARGE SCALE GENOMIC DNA]</scope>
    <source>
        <strain evidence="3">JCM 18324</strain>
    </source>
</reference>